<reference evidence="1 2" key="1">
    <citation type="journal article" date="2008" name="Virology">
        <title>Genome sequence of the lytic bacteriophage P1201 from Corynebacterium glutamicum NCHU 87078: Evolutionary relationships to phages from Corynebacterineae.</title>
        <authorList>
            <person name="Chen C.L."/>
            <person name="Pan T.Y."/>
            <person name="Kan S.C."/>
            <person name="Kuan Y.C."/>
            <person name="Hong L.Y."/>
            <person name="Chiu K.R."/>
            <person name="Sheu C.S."/>
            <person name="Yang J.S."/>
            <person name="Hsu W.H."/>
            <person name="Hu H.Y."/>
        </authorList>
    </citation>
    <scope>NUCLEOTIDE SEQUENCE</scope>
</reference>
<evidence type="ECO:0000313" key="1">
    <source>
        <dbReference type="EMBL" id="ABF57548.1"/>
    </source>
</evidence>
<proteinExistence type="predicted"/>
<accession>A7IYG5</accession>
<dbReference type="KEGG" id="vg:5745530"/>
<dbReference type="GeneID" id="5745530"/>
<dbReference type="EMBL" id="DQ499600">
    <property type="protein sequence ID" value="ABF57548.1"/>
    <property type="molecule type" value="Genomic_DNA"/>
</dbReference>
<keyword evidence="2" id="KW-1185">Reference proteome</keyword>
<dbReference type="RefSeq" id="YP_001468996.1">
    <property type="nucleotide sequence ID" value="NC_009816.1"/>
</dbReference>
<dbReference type="Proteomes" id="UP000002414">
    <property type="component" value="Segment"/>
</dbReference>
<sequence>MLELIHHVFTIIVVHDYIPLSGGVIMEDSPVLELAYKIAGL</sequence>
<organism evidence="1 2">
    <name type="scientific">Corynebacterium phage P1201</name>
    <dbReference type="NCBI Taxonomy" id="384848"/>
    <lineage>
        <taxon>Viruses</taxon>
        <taxon>Duplodnaviria</taxon>
        <taxon>Heunggongvirae</taxon>
        <taxon>Uroviricota</taxon>
        <taxon>Caudoviricetes</taxon>
        <taxon>Zierdtviridae</taxon>
        <taxon>Toshachvirinae</taxon>
        <taxon>Chunghsingvirus</taxon>
        <taxon>Chunghsingvirus P1201</taxon>
        <taxon>Corynebacterium virus P1201</taxon>
    </lineage>
</organism>
<name>A7IYG5_9CAUD</name>
<evidence type="ECO:0000313" key="2">
    <source>
        <dbReference type="Proteomes" id="UP000002414"/>
    </source>
</evidence>
<protein>
    <submittedName>
        <fullName evidence="1">Gp98</fullName>
    </submittedName>
</protein>